<dbReference type="InterPro" id="IPR003593">
    <property type="entry name" value="AAA+_ATPase"/>
</dbReference>
<dbReference type="EMBL" id="CP001463">
    <property type="protein sequence ID" value="ACS90510.1"/>
    <property type="molecule type" value="Genomic_DNA"/>
</dbReference>
<sequence>MSSLVRLEVRVSFSYDQKEVLKNVSFSAKEGDLLAIVGPNGAGKSTLLKCLVGMLKPKGYAKLNGINLLNLKPKERAKYISYVPQSSYPEFAFTVEEFVELGSYATGGSVEDALKTVGMWERKHELVTKLSGGEYQLVLVARALAQGSNVMLLDEPTSHLDINHALRIMNLLKTLKKEKIVVTVMHDLNLALNYADNLLILDKGEVRWIGRPSELTPEILEEVYEIKAKITEVDSLKIITAIE</sequence>
<dbReference type="PANTHER" id="PTHR42794">
    <property type="entry name" value="HEMIN IMPORT ATP-BINDING PROTEIN HMUV"/>
    <property type="match status" value="1"/>
</dbReference>
<dbReference type="KEGG" id="tsi:TSIB_1459"/>
<dbReference type="eggNOG" id="arCOG00198">
    <property type="taxonomic scope" value="Archaea"/>
</dbReference>
<dbReference type="Gene3D" id="3.40.50.300">
    <property type="entry name" value="P-loop containing nucleotide triphosphate hydrolases"/>
    <property type="match status" value="1"/>
</dbReference>
<dbReference type="GO" id="GO:0016887">
    <property type="term" value="F:ATP hydrolysis activity"/>
    <property type="evidence" value="ECO:0007669"/>
    <property type="project" value="InterPro"/>
</dbReference>
<name>C6A4G5_THESM</name>
<dbReference type="HOGENOM" id="CLU_000604_1_11_2"/>
<evidence type="ECO:0000313" key="5">
    <source>
        <dbReference type="EMBL" id="ACS90510.1"/>
    </source>
</evidence>
<dbReference type="GeneID" id="8096463"/>
<reference evidence="5 6" key="1">
    <citation type="journal article" date="2009" name="Appl. Environ. Microbiol.">
        <title>Metabolic versatility and indigenous origin of the archaeon Thermococcus sibiricus, isolated from a siberian oil reservoir, as revealed by genome analysis.</title>
        <authorList>
            <person name="Mardanov A.V."/>
            <person name="Ravin N.V."/>
            <person name="Svetlitchnyi V.A."/>
            <person name="Beletsky A.V."/>
            <person name="Miroshnichenko M.L."/>
            <person name="Bonch-Osmolovskaya E.A."/>
            <person name="Skryabin K.G."/>
        </authorList>
    </citation>
    <scope>NUCLEOTIDE SEQUENCE [LARGE SCALE GENOMIC DNA]</scope>
    <source>
        <strain evidence="6">DSM 12597 / MM 739</strain>
    </source>
</reference>
<evidence type="ECO:0000256" key="2">
    <source>
        <dbReference type="ARBA" id="ARBA00022741"/>
    </source>
</evidence>
<dbReference type="PROSITE" id="PS50893">
    <property type="entry name" value="ABC_TRANSPORTER_2"/>
    <property type="match status" value="1"/>
</dbReference>
<keyword evidence="1" id="KW-0813">Transport</keyword>
<gene>
    <name evidence="5" type="ordered locus">TSIB_1459</name>
</gene>
<dbReference type="STRING" id="604354.TSIB_1459"/>
<evidence type="ECO:0000313" key="6">
    <source>
        <dbReference type="Proteomes" id="UP000009079"/>
    </source>
</evidence>
<keyword evidence="2" id="KW-0547">Nucleotide-binding</keyword>
<dbReference type="EC" id="3.6.3.34" evidence="5"/>
<dbReference type="RefSeq" id="WP_015849727.1">
    <property type="nucleotide sequence ID" value="NC_012883.1"/>
</dbReference>
<dbReference type="InterPro" id="IPR003439">
    <property type="entry name" value="ABC_transporter-like_ATP-bd"/>
</dbReference>
<organism evidence="5 6">
    <name type="scientific">Thermococcus sibiricus (strain DSM 12597 / MM 739)</name>
    <dbReference type="NCBI Taxonomy" id="604354"/>
    <lineage>
        <taxon>Archaea</taxon>
        <taxon>Methanobacteriati</taxon>
        <taxon>Methanobacteriota</taxon>
        <taxon>Thermococci</taxon>
        <taxon>Thermococcales</taxon>
        <taxon>Thermococcaceae</taxon>
        <taxon>Thermococcus</taxon>
    </lineage>
</organism>
<evidence type="ECO:0000256" key="3">
    <source>
        <dbReference type="ARBA" id="ARBA00022840"/>
    </source>
</evidence>
<protein>
    <submittedName>
        <fullName evidence="5">ABC-type iron(III)-siderophore transport system, ATPase component</fullName>
        <ecNumber evidence="5">3.6.3.34</ecNumber>
    </submittedName>
</protein>
<keyword evidence="6" id="KW-1185">Reference proteome</keyword>
<dbReference type="SUPFAM" id="SSF52540">
    <property type="entry name" value="P-loop containing nucleoside triphosphate hydrolases"/>
    <property type="match status" value="1"/>
</dbReference>
<dbReference type="Proteomes" id="UP000009079">
    <property type="component" value="Chromosome"/>
</dbReference>
<dbReference type="GO" id="GO:0005524">
    <property type="term" value="F:ATP binding"/>
    <property type="evidence" value="ECO:0007669"/>
    <property type="project" value="UniProtKB-KW"/>
</dbReference>
<dbReference type="AlphaFoldDB" id="C6A4G5"/>
<dbReference type="SMART" id="SM00382">
    <property type="entry name" value="AAA"/>
    <property type="match status" value="1"/>
</dbReference>
<dbReference type="InterPro" id="IPR027417">
    <property type="entry name" value="P-loop_NTPase"/>
</dbReference>
<dbReference type="FunFam" id="3.40.50.300:FF:000134">
    <property type="entry name" value="Iron-enterobactin ABC transporter ATP-binding protein"/>
    <property type="match status" value="1"/>
</dbReference>
<proteinExistence type="predicted"/>
<dbReference type="PANTHER" id="PTHR42794:SF2">
    <property type="entry name" value="ABC TRANSPORTER ATP-BINDING PROTEIN"/>
    <property type="match status" value="1"/>
</dbReference>
<accession>C6A4G5</accession>
<evidence type="ECO:0000259" key="4">
    <source>
        <dbReference type="PROSITE" id="PS50893"/>
    </source>
</evidence>
<feature type="domain" description="ABC transporter" evidence="4">
    <location>
        <begin position="5"/>
        <end position="228"/>
    </location>
</feature>
<keyword evidence="3" id="KW-0067">ATP-binding</keyword>
<dbReference type="Pfam" id="PF00005">
    <property type="entry name" value="ABC_tran"/>
    <property type="match status" value="1"/>
</dbReference>
<keyword evidence="5" id="KW-0378">Hydrolase</keyword>
<dbReference type="CDD" id="cd03214">
    <property type="entry name" value="ABC_Iron-Siderophores_B12_Hemin"/>
    <property type="match status" value="1"/>
</dbReference>
<evidence type="ECO:0000256" key="1">
    <source>
        <dbReference type="ARBA" id="ARBA00022448"/>
    </source>
</evidence>